<reference evidence="1 2" key="1">
    <citation type="journal article" date="2014" name="Genome Announc.">
        <title>Draft Genome Sequence of Lutibaculum baratangense Strain AMV1T, Isolated from a Mud Volcano in Andamans, India.</title>
        <authorList>
            <person name="Singh A."/>
            <person name="Sreenivas A."/>
            <person name="Sathyanarayana Reddy G."/>
            <person name="Pinnaka A.K."/>
            <person name="Shivaji S."/>
        </authorList>
    </citation>
    <scope>NUCLEOTIDE SEQUENCE [LARGE SCALE GENOMIC DNA]</scope>
    <source>
        <strain evidence="1 2">AMV1</strain>
    </source>
</reference>
<dbReference type="EMBL" id="AWXZ01000040">
    <property type="protein sequence ID" value="ESR22825.1"/>
    <property type="molecule type" value="Genomic_DNA"/>
</dbReference>
<evidence type="ECO:0000313" key="2">
    <source>
        <dbReference type="Proteomes" id="UP000017819"/>
    </source>
</evidence>
<keyword evidence="2" id="KW-1185">Reference proteome</keyword>
<protein>
    <recommendedName>
        <fullName evidence="3">PhoP regulatory network protein YrbL</fullName>
    </recommendedName>
</protein>
<dbReference type="RefSeq" id="WP_023434071.1">
    <property type="nucleotide sequence ID" value="NZ_AWXZ01000040.1"/>
</dbReference>
<evidence type="ECO:0008006" key="3">
    <source>
        <dbReference type="Google" id="ProtNLM"/>
    </source>
</evidence>
<name>V4RHT0_9HYPH</name>
<proteinExistence type="predicted"/>
<sequence>MLRLRSADLISSGAFRSCYRHPEDPKLCVKIARPRAAAGRAGHLDRLFRRRMAGANERECREYGRLSSAGVPLSRYFPAVHGFVETDLGRGLCLDLVEGSDGQGPLSLTDIMAGRIWPDLDAEFVLDEVRQFGRFCERYGILASCDEPSNIGFVREGAGFRLVAYDLKLRPNKELIPISTLFLAQRRRKIARRFDRLFAPLAAALRWPTAT</sequence>
<dbReference type="eggNOG" id="COG0515">
    <property type="taxonomic scope" value="Bacteria"/>
</dbReference>
<organism evidence="1 2">
    <name type="scientific">Lutibaculum baratangense AMV1</name>
    <dbReference type="NCBI Taxonomy" id="631454"/>
    <lineage>
        <taxon>Bacteria</taxon>
        <taxon>Pseudomonadati</taxon>
        <taxon>Pseudomonadota</taxon>
        <taxon>Alphaproteobacteria</taxon>
        <taxon>Hyphomicrobiales</taxon>
        <taxon>Tepidamorphaceae</taxon>
        <taxon>Lutibaculum</taxon>
    </lineage>
</organism>
<evidence type="ECO:0000313" key="1">
    <source>
        <dbReference type="EMBL" id="ESR22825.1"/>
    </source>
</evidence>
<dbReference type="Pfam" id="PF10707">
    <property type="entry name" value="YrbL-PhoP_reg"/>
    <property type="match status" value="1"/>
</dbReference>
<dbReference type="OrthoDB" id="5421848at2"/>
<comment type="caution">
    <text evidence="1">The sequence shown here is derived from an EMBL/GenBank/DDBJ whole genome shotgun (WGS) entry which is preliminary data.</text>
</comment>
<gene>
    <name evidence="1" type="ORF">N177_3962</name>
</gene>
<dbReference type="InterPro" id="IPR019647">
    <property type="entry name" value="PhoP_reg_network_YrbL"/>
</dbReference>
<dbReference type="Proteomes" id="UP000017819">
    <property type="component" value="Unassembled WGS sequence"/>
</dbReference>
<dbReference type="AlphaFoldDB" id="V4RHT0"/>
<accession>V4RHT0</accession>